<feature type="non-terminal residue" evidence="1">
    <location>
        <position position="25"/>
    </location>
</feature>
<organism evidence="1">
    <name type="scientific">marine sediment metagenome</name>
    <dbReference type="NCBI Taxonomy" id="412755"/>
    <lineage>
        <taxon>unclassified sequences</taxon>
        <taxon>metagenomes</taxon>
        <taxon>ecological metagenomes</taxon>
    </lineage>
</organism>
<accession>A0A0F9KDY1</accession>
<comment type="caution">
    <text evidence="1">The sequence shown here is derived from an EMBL/GenBank/DDBJ whole genome shotgun (WGS) entry which is preliminary data.</text>
</comment>
<gene>
    <name evidence="1" type="ORF">LCGC14_1646380</name>
</gene>
<reference evidence="1" key="1">
    <citation type="journal article" date="2015" name="Nature">
        <title>Complex archaea that bridge the gap between prokaryotes and eukaryotes.</title>
        <authorList>
            <person name="Spang A."/>
            <person name="Saw J.H."/>
            <person name="Jorgensen S.L."/>
            <person name="Zaremba-Niedzwiedzka K."/>
            <person name="Martijn J."/>
            <person name="Lind A.E."/>
            <person name="van Eijk R."/>
            <person name="Schleper C."/>
            <person name="Guy L."/>
            <person name="Ettema T.J."/>
        </authorList>
    </citation>
    <scope>NUCLEOTIDE SEQUENCE</scope>
</reference>
<evidence type="ECO:0000313" key="1">
    <source>
        <dbReference type="EMBL" id="KKM20338.1"/>
    </source>
</evidence>
<dbReference type="EMBL" id="LAZR01013787">
    <property type="protein sequence ID" value="KKM20338.1"/>
    <property type="molecule type" value="Genomic_DNA"/>
</dbReference>
<protein>
    <submittedName>
        <fullName evidence="1">Uncharacterized protein</fullName>
    </submittedName>
</protein>
<proteinExistence type="predicted"/>
<sequence>MVEIKTPSREQTETVIGQAVINNIE</sequence>
<dbReference type="AlphaFoldDB" id="A0A0F9KDY1"/>
<name>A0A0F9KDY1_9ZZZZ</name>